<name>A0A3N7FV26_POPTR</name>
<proteinExistence type="predicted"/>
<dbReference type="AlphaFoldDB" id="A0A3N7FV26"/>
<dbReference type="Proteomes" id="UP000006729">
    <property type="component" value="Chromosome 1"/>
</dbReference>
<dbReference type="InParanoid" id="A0A3N7FV26"/>
<dbReference type="EMBL" id="CM009290">
    <property type="protein sequence ID" value="RQO85548.1"/>
    <property type="molecule type" value="Genomic_DNA"/>
</dbReference>
<reference evidence="1 2" key="1">
    <citation type="journal article" date="2006" name="Science">
        <title>The genome of black cottonwood, Populus trichocarpa (Torr. &amp; Gray).</title>
        <authorList>
            <person name="Tuskan G.A."/>
            <person name="Difazio S."/>
            <person name="Jansson S."/>
            <person name="Bohlmann J."/>
            <person name="Grigoriev I."/>
            <person name="Hellsten U."/>
            <person name="Putnam N."/>
            <person name="Ralph S."/>
            <person name="Rombauts S."/>
            <person name="Salamov A."/>
            <person name="Schein J."/>
            <person name="Sterck L."/>
            <person name="Aerts A."/>
            <person name="Bhalerao R.R."/>
            <person name="Bhalerao R.P."/>
            <person name="Blaudez D."/>
            <person name="Boerjan W."/>
            <person name="Brun A."/>
            <person name="Brunner A."/>
            <person name="Busov V."/>
            <person name="Campbell M."/>
            <person name="Carlson J."/>
            <person name="Chalot M."/>
            <person name="Chapman J."/>
            <person name="Chen G.L."/>
            <person name="Cooper D."/>
            <person name="Coutinho P.M."/>
            <person name="Couturier J."/>
            <person name="Covert S."/>
            <person name="Cronk Q."/>
            <person name="Cunningham R."/>
            <person name="Davis J."/>
            <person name="Degroeve S."/>
            <person name="Dejardin A."/>
            <person name="Depamphilis C."/>
            <person name="Detter J."/>
            <person name="Dirks B."/>
            <person name="Dubchak I."/>
            <person name="Duplessis S."/>
            <person name="Ehlting J."/>
            <person name="Ellis B."/>
            <person name="Gendler K."/>
            <person name="Goodstein D."/>
            <person name="Gribskov M."/>
            <person name="Grimwood J."/>
            <person name="Groover A."/>
            <person name="Gunter L."/>
            <person name="Hamberger B."/>
            <person name="Heinze B."/>
            <person name="Helariutta Y."/>
            <person name="Henrissat B."/>
            <person name="Holligan D."/>
            <person name="Holt R."/>
            <person name="Huang W."/>
            <person name="Islam-Faridi N."/>
            <person name="Jones S."/>
            <person name="Jones-Rhoades M."/>
            <person name="Jorgensen R."/>
            <person name="Joshi C."/>
            <person name="Kangasjarvi J."/>
            <person name="Karlsson J."/>
            <person name="Kelleher C."/>
            <person name="Kirkpatrick R."/>
            <person name="Kirst M."/>
            <person name="Kohler A."/>
            <person name="Kalluri U."/>
            <person name="Larimer F."/>
            <person name="Leebens-Mack J."/>
            <person name="Leple J.C."/>
            <person name="Locascio P."/>
            <person name="Lou Y."/>
            <person name="Lucas S."/>
            <person name="Martin F."/>
            <person name="Montanini B."/>
            <person name="Napoli C."/>
            <person name="Nelson D.R."/>
            <person name="Nelson C."/>
            <person name="Nieminen K."/>
            <person name="Nilsson O."/>
            <person name="Pereda V."/>
            <person name="Peter G."/>
            <person name="Philippe R."/>
            <person name="Pilate G."/>
            <person name="Poliakov A."/>
            <person name="Razumovskaya J."/>
            <person name="Richardson P."/>
            <person name="Rinaldi C."/>
            <person name="Ritland K."/>
            <person name="Rouze P."/>
            <person name="Ryaboy D."/>
            <person name="Schmutz J."/>
            <person name="Schrader J."/>
            <person name="Segerman B."/>
            <person name="Shin H."/>
            <person name="Siddiqui A."/>
            <person name="Sterky F."/>
            <person name="Terry A."/>
            <person name="Tsai C.J."/>
            <person name="Uberbacher E."/>
            <person name="Unneberg P."/>
            <person name="Vahala J."/>
            <person name="Wall K."/>
            <person name="Wessler S."/>
            <person name="Yang G."/>
            <person name="Yin T."/>
            <person name="Douglas C."/>
            <person name="Marra M."/>
            <person name="Sandberg G."/>
            <person name="Van de Peer Y."/>
            <person name="Rokhsar D."/>
        </authorList>
    </citation>
    <scope>NUCLEOTIDE SEQUENCE [LARGE SCALE GENOMIC DNA]</scope>
    <source>
        <strain evidence="2">cv. Nisqually</strain>
    </source>
</reference>
<evidence type="ECO:0000313" key="1">
    <source>
        <dbReference type="EMBL" id="RQO85548.1"/>
    </source>
</evidence>
<sequence length="78" mass="8992">MPLQSLSRICPLNLLDNSIDSKLTPVFLTSTLRLSNNIKFSSHFTRREYHILNVLVWIETLPCQARFMLAQMVAPKSM</sequence>
<gene>
    <name evidence="1" type="ORF">POPTR_001G297433</name>
</gene>
<organism evidence="1 2">
    <name type="scientific">Populus trichocarpa</name>
    <name type="common">Western balsam poplar</name>
    <name type="synonym">Populus balsamifera subsp. trichocarpa</name>
    <dbReference type="NCBI Taxonomy" id="3694"/>
    <lineage>
        <taxon>Eukaryota</taxon>
        <taxon>Viridiplantae</taxon>
        <taxon>Streptophyta</taxon>
        <taxon>Embryophyta</taxon>
        <taxon>Tracheophyta</taxon>
        <taxon>Spermatophyta</taxon>
        <taxon>Magnoliopsida</taxon>
        <taxon>eudicotyledons</taxon>
        <taxon>Gunneridae</taxon>
        <taxon>Pentapetalae</taxon>
        <taxon>rosids</taxon>
        <taxon>fabids</taxon>
        <taxon>Malpighiales</taxon>
        <taxon>Salicaceae</taxon>
        <taxon>Saliceae</taxon>
        <taxon>Populus</taxon>
    </lineage>
</organism>
<keyword evidence="2" id="KW-1185">Reference proteome</keyword>
<protein>
    <submittedName>
        <fullName evidence="1">Uncharacterized protein</fullName>
    </submittedName>
</protein>
<accession>A0A3N7FV26</accession>
<evidence type="ECO:0000313" key="2">
    <source>
        <dbReference type="Proteomes" id="UP000006729"/>
    </source>
</evidence>